<evidence type="ECO:0000256" key="8">
    <source>
        <dbReference type="ARBA" id="ARBA00023242"/>
    </source>
</evidence>
<sequence>MSSNDYKSVNQKCPKRDFENFDKISLRHTNAFERHETDFHVIANDRMLLHPSHHGASRDSLSTEKSDTELLSFDIRYSFSQCQGSFYIEQTNFLVTSYDFREENTEVIENYLQNESVSLSAVGRCVRTSCDILLGMDSCNTDNLLGSFDSQFQYLNSSEFPSLDSEKEESFSEVELLDEDGQNKSESKCENRASENNLIKHDSISSGLLSHNASTTSTEECNFNTRINNYRVCEKRISEKASQRKRTGEKLFQCDICQRKFTRKYNLHQHMVIHNGDKCFQCDICQRKFIRKYNLHQHMVIHNGDKCFQCDICQRKF</sequence>
<dbReference type="AlphaFoldDB" id="A0A8X6UBB2"/>
<evidence type="ECO:0000256" key="9">
    <source>
        <dbReference type="PROSITE-ProRule" id="PRU00042"/>
    </source>
</evidence>
<dbReference type="EMBL" id="BMAW01025647">
    <property type="protein sequence ID" value="GFT93411.1"/>
    <property type="molecule type" value="Genomic_DNA"/>
</dbReference>
<evidence type="ECO:0000256" key="5">
    <source>
        <dbReference type="ARBA" id="ARBA00022833"/>
    </source>
</evidence>
<organism evidence="11 12">
    <name type="scientific">Nephila pilipes</name>
    <name type="common">Giant wood spider</name>
    <name type="synonym">Nephila maculata</name>
    <dbReference type="NCBI Taxonomy" id="299642"/>
    <lineage>
        <taxon>Eukaryota</taxon>
        <taxon>Metazoa</taxon>
        <taxon>Ecdysozoa</taxon>
        <taxon>Arthropoda</taxon>
        <taxon>Chelicerata</taxon>
        <taxon>Arachnida</taxon>
        <taxon>Araneae</taxon>
        <taxon>Araneomorphae</taxon>
        <taxon>Entelegynae</taxon>
        <taxon>Araneoidea</taxon>
        <taxon>Nephilidae</taxon>
        <taxon>Nephila</taxon>
    </lineage>
</organism>
<reference evidence="11" key="1">
    <citation type="submission" date="2020-08" db="EMBL/GenBank/DDBJ databases">
        <title>Multicomponent nature underlies the extraordinary mechanical properties of spider dragline silk.</title>
        <authorList>
            <person name="Kono N."/>
            <person name="Nakamura H."/>
            <person name="Mori M."/>
            <person name="Yoshida Y."/>
            <person name="Ohtoshi R."/>
            <person name="Malay A.D."/>
            <person name="Moran D.A.P."/>
            <person name="Tomita M."/>
            <person name="Numata K."/>
            <person name="Arakawa K."/>
        </authorList>
    </citation>
    <scope>NUCLEOTIDE SEQUENCE</scope>
</reference>
<keyword evidence="8" id="KW-0539">Nucleus</keyword>
<comment type="subcellular location">
    <subcellularLocation>
        <location evidence="1">Nucleus</location>
    </subcellularLocation>
</comment>
<dbReference type="GO" id="GO:0000981">
    <property type="term" value="F:DNA-binding transcription factor activity, RNA polymerase II-specific"/>
    <property type="evidence" value="ECO:0007669"/>
    <property type="project" value="TreeGrafter"/>
</dbReference>
<evidence type="ECO:0000256" key="7">
    <source>
        <dbReference type="ARBA" id="ARBA00023163"/>
    </source>
</evidence>
<proteinExistence type="predicted"/>
<keyword evidence="6" id="KW-0805">Transcription regulation</keyword>
<evidence type="ECO:0000256" key="4">
    <source>
        <dbReference type="ARBA" id="ARBA00022771"/>
    </source>
</evidence>
<dbReference type="PANTHER" id="PTHR24394">
    <property type="entry name" value="ZINC FINGER PROTEIN"/>
    <property type="match status" value="1"/>
</dbReference>
<keyword evidence="3" id="KW-0677">Repeat</keyword>
<evidence type="ECO:0000256" key="2">
    <source>
        <dbReference type="ARBA" id="ARBA00022723"/>
    </source>
</evidence>
<keyword evidence="7" id="KW-0804">Transcription</keyword>
<dbReference type="GO" id="GO:0005634">
    <property type="term" value="C:nucleus"/>
    <property type="evidence" value="ECO:0007669"/>
    <property type="project" value="UniProtKB-SubCell"/>
</dbReference>
<evidence type="ECO:0000259" key="10">
    <source>
        <dbReference type="PROSITE" id="PS50157"/>
    </source>
</evidence>
<dbReference type="SMART" id="SM00355">
    <property type="entry name" value="ZnF_C2H2"/>
    <property type="match status" value="2"/>
</dbReference>
<evidence type="ECO:0000256" key="6">
    <source>
        <dbReference type="ARBA" id="ARBA00023015"/>
    </source>
</evidence>
<keyword evidence="12" id="KW-1185">Reference proteome</keyword>
<dbReference type="Gene3D" id="3.30.160.60">
    <property type="entry name" value="Classic Zinc Finger"/>
    <property type="match status" value="2"/>
</dbReference>
<accession>A0A8X6UBB2</accession>
<dbReference type="Proteomes" id="UP000887013">
    <property type="component" value="Unassembled WGS sequence"/>
</dbReference>
<comment type="caution">
    <text evidence="11">The sequence shown here is derived from an EMBL/GenBank/DDBJ whole genome shotgun (WGS) entry which is preliminary data.</text>
</comment>
<dbReference type="InterPro" id="IPR036236">
    <property type="entry name" value="Znf_C2H2_sf"/>
</dbReference>
<gene>
    <name evidence="11" type="ORF">NPIL_105371</name>
</gene>
<dbReference type="SUPFAM" id="SSF57667">
    <property type="entry name" value="beta-beta-alpha zinc fingers"/>
    <property type="match status" value="2"/>
</dbReference>
<protein>
    <recommendedName>
        <fullName evidence="10">C2H2-type domain-containing protein</fullName>
    </recommendedName>
</protein>
<dbReference type="PROSITE" id="PS00028">
    <property type="entry name" value="ZINC_FINGER_C2H2_1"/>
    <property type="match status" value="2"/>
</dbReference>
<name>A0A8X6UBB2_NEPPI</name>
<dbReference type="GO" id="GO:0008270">
    <property type="term" value="F:zinc ion binding"/>
    <property type="evidence" value="ECO:0007669"/>
    <property type="project" value="UniProtKB-KW"/>
</dbReference>
<keyword evidence="5" id="KW-0862">Zinc</keyword>
<dbReference type="FunFam" id="3.30.160.60:FF:000446">
    <property type="entry name" value="Zinc finger protein"/>
    <property type="match status" value="1"/>
</dbReference>
<feature type="domain" description="C2H2-type" evidence="10">
    <location>
        <begin position="252"/>
        <end position="279"/>
    </location>
</feature>
<dbReference type="OrthoDB" id="6406401at2759"/>
<dbReference type="InterPro" id="IPR013087">
    <property type="entry name" value="Znf_C2H2_type"/>
</dbReference>
<dbReference type="Pfam" id="PF00096">
    <property type="entry name" value="zf-C2H2"/>
    <property type="match status" value="2"/>
</dbReference>
<feature type="non-terminal residue" evidence="11">
    <location>
        <position position="317"/>
    </location>
</feature>
<keyword evidence="4 9" id="KW-0863">Zinc-finger</keyword>
<evidence type="ECO:0000313" key="11">
    <source>
        <dbReference type="EMBL" id="GFT93411.1"/>
    </source>
</evidence>
<evidence type="ECO:0000313" key="12">
    <source>
        <dbReference type="Proteomes" id="UP000887013"/>
    </source>
</evidence>
<dbReference type="PANTHER" id="PTHR24394:SF47">
    <property type="entry name" value="ZINC FINGER AND BTB DOMAIN CONTAINING 20"/>
    <property type="match status" value="1"/>
</dbReference>
<keyword evidence="2" id="KW-0479">Metal-binding</keyword>
<evidence type="ECO:0000256" key="3">
    <source>
        <dbReference type="ARBA" id="ARBA00022737"/>
    </source>
</evidence>
<dbReference type="PROSITE" id="PS50157">
    <property type="entry name" value="ZINC_FINGER_C2H2_2"/>
    <property type="match status" value="2"/>
</dbReference>
<dbReference type="FunFam" id="3.30.160.60:FF:001289">
    <property type="entry name" value="Zinc finger protein 574"/>
    <property type="match status" value="1"/>
</dbReference>
<evidence type="ECO:0000256" key="1">
    <source>
        <dbReference type="ARBA" id="ARBA00004123"/>
    </source>
</evidence>
<feature type="domain" description="C2H2-type" evidence="10">
    <location>
        <begin position="280"/>
        <end position="307"/>
    </location>
</feature>